<evidence type="ECO:0000256" key="11">
    <source>
        <dbReference type="ARBA" id="ARBA00052986"/>
    </source>
</evidence>
<feature type="domain" description="FAD/NAD(P)-binding" evidence="17">
    <location>
        <begin position="29"/>
        <end position="143"/>
    </location>
</feature>
<comment type="catalytic activity">
    <reaction evidence="10">
        <text>ubiquinone-10 + hydrogen sulfide + glutathione + H(+) = S-sulfanylglutathione + ubiquinol-10</text>
        <dbReference type="Rhea" id="RHEA:62608"/>
        <dbReference type="ChEBI" id="CHEBI:15378"/>
        <dbReference type="ChEBI" id="CHEBI:29919"/>
        <dbReference type="ChEBI" id="CHEBI:46245"/>
        <dbReference type="ChEBI" id="CHEBI:57925"/>
        <dbReference type="ChEBI" id="CHEBI:58905"/>
        <dbReference type="ChEBI" id="CHEBI:64183"/>
    </reaction>
    <physiologicalReaction direction="left-to-right" evidence="10">
        <dbReference type="Rhea" id="RHEA:62609"/>
    </physiologicalReaction>
</comment>
<sequence length="436" mass="49199">MFVNIPKVLNTVVRQLSLTASRNDKFSCKVLVVGGGSGGCATAAKFSKILNKNDLIVLEPSDYHYYQPLFTLIGGGANKLEDSRKKEKDVLPTNCTWLRDKALEYEPEKNTVRTEKGHTIEYDYMLVATGLELRYDKIPGLLQALDKPTDVCSIYSPKYVSHTYEVLKKLETGNAIFTFPNSPVKCPGAPQKICYLTDHYLRKHNRRGNVKVTYNTSLPVIFGVKAYADALWKLCNERDINVNVRTNLVQVNADKNEAIFENLDKPEEKTTVKFNMLHVTPPMATPESLSKNKQLTNGAGFVDVNKDTMQHLNYKNVFAIGDCSSSPNSKTAAAAAAQTKVVFENMNAVMKGDSPRLMYDGYASCPLVTGDKCILAEFDYDLKPLETFPFNQAREIRLMYIMKKYFMPTLYWKLMMNGYWNGPAMFRKLMHLGMGK</sequence>
<comment type="cofactor">
    <cofactor evidence="1">
        <name>FAD</name>
        <dbReference type="ChEBI" id="CHEBI:57692"/>
    </cofactor>
</comment>
<keyword evidence="3" id="KW-0285">Flavoprotein</keyword>
<keyword evidence="19" id="KW-1185">Reference proteome</keyword>
<evidence type="ECO:0000256" key="3">
    <source>
        <dbReference type="ARBA" id="ARBA00022630"/>
    </source>
</evidence>
<evidence type="ECO:0000256" key="9">
    <source>
        <dbReference type="ARBA" id="ARBA00051038"/>
    </source>
</evidence>
<comment type="function">
    <text evidence="12">Catalyzes the oxidation of hydrogen sulfide with the help of a quinone, such as ubiquinone-10, giving rise to thiosulfate and ultimately to sulfane (molecular sulfur) atoms. Requires an additional electron acceptor; can use sulfite, sulfide or cyanide (in vitro). It is believed the in vivo electron acceptor is glutathione.</text>
</comment>
<dbReference type="FunFam" id="3.50.50.60:FF:000034">
    <property type="entry name" value="sulfide:quinone oxidoreductase, mitochondrial"/>
    <property type="match status" value="1"/>
</dbReference>
<evidence type="ECO:0000313" key="18">
    <source>
        <dbReference type="EMBL" id="CAG9863655.1"/>
    </source>
</evidence>
<organism evidence="18 19">
    <name type="scientific">Phyllotreta striolata</name>
    <name type="common">Striped flea beetle</name>
    <name type="synonym">Crioceris striolata</name>
    <dbReference type="NCBI Taxonomy" id="444603"/>
    <lineage>
        <taxon>Eukaryota</taxon>
        <taxon>Metazoa</taxon>
        <taxon>Ecdysozoa</taxon>
        <taxon>Arthropoda</taxon>
        <taxon>Hexapoda</taxon>
        <taxon>Insecta</taxon>
        <taxon>Pterygota</taxon>
        <taxon>Neoptera</taxon>
        <taxon>Endopterygota</taxon>
        <taxon>Coleoptera</taxon>
        <taxon>Polyphaga</taxon>
        <taxon>Cucujiformia</taxon>
        <taxon>Chrysomeloidea</taxon>
        <taxon>Chrysomelidae</taxon>
        <taxon>Galerucinae</taxon>
        <taxon>Alticini</taxon>
        <taxon>Phyllotreta</taxon>
    </lineage>
</organism>
<evidence type="ECO:0000256" key="10">
    <source>
        <dbReference type="ARBA" id="ARBA00052810"/>
    </source>
</evidence>
<evidence type="ECO:0000256" key="12">
    <source>
        <dbReference type="ARBA" id="ARBA00059167"/>
    </source>
</evidence>
<evidence type="ECO:0000256" key="7">
    <source>
        <dbReference type="ARBA" id="ARBA00023002"/>
    </source>
</evidence>
<dbReference type="PRINTS" id="PR00368">
    <property type="entry name" value="FADPNR"/>
</dbReference>
<dbReference type="InterPro" id="IPR036188">
    <property type="entry name" value="FAD/NAD-bd_sf"/>
</dbReference>
<evidence type="ECO:0000256" key="2">
    <source>
        <dbReference type="ARBA" id="ARBA00004173"/>
    </source>
</evidence>
<evidence type="ECO:0000256" key="14">
    <source>
        <dbReference type="ARBA" id="ARBA00066447"/>
    </source>
</evidence>
<accession>A0A9N9XTF8</accession>
<evidence type="ECO:0000256" key="1">
    <source>
        <dbReference type="ARBA" id="ARBA00001974"/>
    </source>
</evidence>
<evidence type="ECO:0000256" key="16">
    <source>
        <dbReference type="ARBA" id="ARBA00082958"/>
    </source>
</evidence>
<evidence type="ECO:0000256" key="6">
    <source>
        <dbReference type="ARBA" id="ARBA00022946"/>
    </source>
</evidence>
<dbReference type="EC" id="1.8.5.8" evidence="14"/>
<keyword evidence="8" id="KW-0496">Mitochondrion</keyword>
<evidence type="ECO:0000256" key="8">
    <source>
        <dbReference type="ARBA" id="ARBA00023128"/>
    </source>
</evidence>
<comment type="catalytic activity">
    <reaction evidence="9">
        <text>ubiquinone-10 + hydrogen sulfide + sulfite + 2 H(+) = ubiquinol-10 + thiosulfate</text>
        <dbReference type="Rhea" id="RHEA:38359"/>
        <dbReference type="ChEBI" id="CHEBI:15378"/>
        <dbReference type="ChEBI" id="CHEBI:17359"/>
        <dbReference type="ChEBI" id="CHEBI:29919"/>
        <dbReference type="ChEBI" id="CHEBI:33542"/>
        <dbReference type="ChEBI" id="CHEBI:46245"/>
        <dbReference type="ChEBI" id="CHEBI:64183"/>
    </reaction>
    <physiologicalReaction direction="left-to-right" evidence="9">
        <dbReference type="Rhea" id="RHEA:38360"/>
    </physiologicalReaction>
</comment>
<dbReference type="AlphaFoldDB" id="A0A9N9XTF8"/>
<keyword evidence="4" id="KW-0874">Quinone</keyword>
<comment type="similarity">
    <text evidence="13">Belongs to the SQRD family.</text>
</comment>
<dbReference type="GO" id="GO:0005739">
    <property type="term" value="C:mitochondrion"/>
    <property type="evidence" value="ECO:0007669"/>
    <property type="project" value="UniProtKB-SubCell"/>
</dbReference>
<keyword evidence="5" id="KW-0274">FAD</keyword>
<gene>
    <name evidence="18" type="ORF">PHYEVI_LOCUS9941</name>
</gene>
<protein>
    <recommendedName>
        <fullName evidence="15">Sulfide:quinone oxidoreductase, mitochondrial</fullName>
        <ecNumber evidence="14">1.8.5.8</ecNumber>
    </recommendedName>
    <alternativeName>
        <fullName evidence="16">Sulfide quinone oxidoreductase</fullName>
    </alternativeName>
</protein>
<evidence type="ECO:0000313" key="19">
    <source>
        <dbReference type="Proteomes" id="UP001153712"/>
    </source>
</evidence>
<dbReference type="GO" id="GO:0071949">
    <property type="term" value="F:FAD binding"/>
    <property type="evidence" value="ECO:0007669"/>
    <property type="project" value="TreeGrafter"/>
</dbReference>
<dbReference type="EMBL" id="OU900100">
    <property type="protein sequence ID" value="CAG9863655.1"/>
    <property type="molecule type" value="Genomic_DNA"/>
</dbReference>
<dbReference type="GO" id="GO:0070221">
    <property type="term" value="P:sulfide oxidation, using sulfide:quinone oxidoreductase"/>
    <property type="evidence" value="ECO:0007669"/>
    <property type="project" value="TreeGrafter"/>
</dbReference>
<comment type="subcellular location">
    <subcellularLocation>
        <location evidence="2">Mitochondrion</location>
    </subcellularLocation>
</comment>
<dbReference type="GO" id="GO:0048038">
    <property type="term" value="F:quinone binding"/>
    <property type="evidence" value="ECO:0007669"/>
    <property type="project" value="UniProtKB-KW"/>
</dbReference>
<dbReference type="SUPFAM" id="SSF51905">
    <property type="entry name" value="FAD/NAD(P)-binding domain"/>
    <property type="match status" value="2"/>
</dbReference>
<dbReference type="GO" id="GO:0070224">
    <property type="term" value="F:sulfide:quinone oxidoreductase activity"/>
    <property type="evidence" value="ECO:0007669"/>
    <property type="project" value="TreeGrafter"/>
</dbReference>
<comment type="catalytic activity">
    <reaction evidence="11">
        <text>a quinone + hydrogen sulfide + glutathione + H(+) = S-sulfanylglutathione + a quinol</text>
        <dbReference type="Rhea" id="RHEA:55156"/>
        <dbReference type="ChEBI" id="CHEBI:15378"/>
        <dbReference type="ChEBI" id="CHEBI:24646"/>
        <dbReference type="ChEBI" id="CHEBI:29919"/>
        <dbReference type="ChEBI" id="CHEBI:57925"/>
        <dbReference type="ChEBI" id="CHEBI:58905"/>
        <dbReference type="ChEBI" id="CHEBI:132124"/>
        <dbReference type="EC" id="1.8.5.8"/>
    </reaction>
    <physiologicalReaction direction="left-to-right" evidence="11">
        <dbReference type="Rhea" id="RHEA:55157"/>
    </physiologicalReaction>
</comment>
<dbReference type="PANTHER" id="PTHR10632:SF2">
    <property type="entry name" value="SULFIDE:QUINONE OXIDOREDUCTASE, MITOCHONDRIAL"/>
    <property type="match status" value="1"/>
</dbReference>
<reference evidence="18" key="1">
    <citation type="submission" date="2022-01" db="EMBL/GenBank/DDBJ databases">
        <authorList>
            <person name="King R."/>
        </authorList>
    </citation>
    <scope>NUCLEOTIDE SEQUENCE</scope>
</reference>
<evidence type="ECO:0000256" key="13">
    <source>
        <dbReference type="ARBA" id="ARBA00060891"/>
    </source>
</evidence>
<dbReference type="OrthoDB" id="5376590at2759"/>
<keyword evidence="7" id="KW-0560">Oxidoreductase</keyword>
<dbReference type="PANTHER" id="PTHR10632">
    <property type="entry name" value="SULFIDE:QUINONE OXIDOREDUCTASE"/>
    <property type="match status" value="1"/>
</dbReference>
<dbReference type="Proteomes" id="UP001153712">
    <property type="component" value="Chromosome 7"/>
</dbReference>
<dbReference type="InterPro" id="IPR015904">
    <property type="entry name" value="Sulphide_quinone_reductase"/>
</dbReference>
<dbReference type="Pfam" id="PF07992">
    <property type="entry name" value="Pyr_redox_2"/>
    <property type="match status" value="1"/>
</dbReference>
<proteinExistence type="inferred from homology"/>
<name>A0A9N9XTF8_PHYSR</name>
<keyword evidence="6" id="KW-0809">Transit peptide</keyword>
<dbReference type="InterPro" id="IPR023753">
    <property type="entry name" value="FAD/NAD-binding_dom"/>
</dbReference>
<evidence type="ECO:0000256" key="15">
    <source>
        <dbReference type="ARBA" id="ARBA00070160"/>
    </source>
</evidence>
<dbReference type="Gene3D" id="3.50.50.60">
    <property type="entry name" value="FAD/NAD(P)-binding domain"/>
    <property type="match status" value="2"/>
</dbReference>
<evidence type="ECO:0000256" key="5">
    <source>
        <dbReference type="ARBA" id="ARBA00022827"/>
    </source>
</evidence>
<evidence type="ECO:0000256" key="4">
    <source>
        <dbReference type="ARBA" id="ARBA00022719"/>
    </source>
</evidence>
<evidence type="ECO:0000259" key="17">
    <source>
        <dbReference type="Pfam" id="PF07992"/>
    </source>
</evidence>
<dbReference type="GO" id="GO:0106436">
    <property type="term" value="F:glutathione-dependent sulfide quinone oxidoreductase activity"/>
    <property type="evidence" value="ECO:0007669"/>
    <property type="project" value="UniProtKB-EC"/>
</dbReference>